<proteinExistence type="predicted"/>
<name>X6NV49_RETFI</name>
<feature type="signal peptide" evidence="1">
    <location>
        <begin position="1"/>
        <end position="20"/>
    </location>
</feature>
<dbReference type="AlphaFoldDB" id="X6NV49"/>
<comment type="caution">
    <text evidence="2">The sequence shown here is derived from an EMBL/GenBank/DDBJ whole genome shotgun (WGS) entry which is preliminary data.</text>
</comment>
<accession>X6NV49</accession>
<keyword evidence="3" id="KW-1185">Reference proteome</keyword>
<keyword evidence="1" id="KW-0732">Signal</keyword>
<organism evidence="2 3">
    <name type="scientific">Reticulomyxa filosa</name>
    <dbReference type="NCBI Taxonomy" id="46433"/>
    <lineage>
        <taxon>Eukaryota</taxon>
        <taxon>Sar</taxon>
        <taxon>Rhizaria</taxon>
        <taxon>Retaria</taxon>
        <taxon>Foraminifera</taxon>
        <taxon>Monothalamids</taxon>
        <taxon>Reticulomyxidae</taxon>
        <taxon>Reticulomyxa</taxon>
    </lineage>
</organism>
<feature type="chain" id="PRO_5004975815" evidence="1">
    <location>
        <begin position="21"/>
        <end position="202"/>
    </location>
</feature>
<evidence type="ECO:0000256" key="1">
    <source>
        <dbReference type="SAM" id="SignalP"/>
    </source>
</evidence>
<protein>
    <submittedName>
        <fullName evidence="2">Uncharacterized protein</fullName>
    </submittedName>
</protein>
<sequence length="202" mass="23301">MHGKRKTMELILLYIRSCCGSSMTIGNAFLIQRPCKVINVEDSNPTNKPLFFVFIPTQPNNNAKVKFVSRIDKRSNHDQTTKKNNSTAVTFDKMICPQIANNKQNVCTCTHVNILDITKHLPQIQTVETVKKVGHVFPSFQKTNHFYVQIVNQKIFTQSKHIFFLGSFFVLNTPECSYDTLCPSQKQWNSYIVLSFHYCQFI</sequence>
<gene>
    <name evidence="2" type="ORF">RFI_06931</name>
</gene>
<dbReference type="EMBL" id="ASPP01005633">
    <property type="protein sequence ID" value="ETO30190.1"/>
    <property type="molecule type" value="Genomic_DNA"/>
</dbReference>
<dbReference type="Proteomes" id="UP000023152">
    <property type="component" value="Unassembled WGS sequence"/>
</dbReference>
<evidence type="ECO:0000313" key="2">
    <source>
        <dbReference type="EMBL" id="ETO30190.1"/>
    </source>
</evidence>
<reference evidence="2 3" key="1">
    <citation type="journal article" date="2013" name="Curr. Biol.">
        <title>The Genome of the Foraminiferan Reticulomyxa filosa.</title>
        <authorList>
            <person name="Glockner G."/>
            <person name="Hulsmann N."/>
            <person name="Schleicher M."/>
            <person name="Noegel A.A."/>
            <person name="Eichinger L."/>
            <person name="Gallinger C."/>
            <person name="Pawlowski J."/>
            <person name="Sierra R."/>
            <person name="Euteneuer U."/>
            <person name="Pillet L."/>
            <person name="Moustafa A."/>
            <person name="Platzer M."/>
            <person name="Groth M."/>
            <person name="Szafranski K."/>
            <person name="Schliwa M."/>
        </authorList>
    </citation>
    <scope>NUCLEOTIDE SEQUENCE [LARGE SCALE GENOMIC DNA]</scope>
</reference>
<evidence type="ECO:0000313" key="3">
    <source>
        <dbReference type="Proteomes" id="UP000023152"/>
    </source>
</evidence>